<dbReference type="GO" id="GO:0008897">
    <property type="term" value="F:holo-[acyl-carrier-protein] synthase activity"/>
    <property type="evidence" value="ECO:0007669"/>
    <property type="project" value="InterPro"/>
</dbReference>
<dbReference type="Pfam" id="PF01648">
    <property type="entry name" value="ACPS"/>
    <property type="match status" value="1"/>
</dbReference>
<evidence type="ECO:0000256" key="2">
    <source>
        <dbReference type="ARBA" id="ARBA00022679"/>
    </source>
</evidence>
<evidence type="ECO:0000259" key="4">
    <source>
        <dbReference type="Pfam" id="PF22624"/>
    </source>
</evidence>
<dbReference type="InterPro" id="IPR050559">
    <property type="entry name" value="P-Pant_transferase_sf"/>
</dbReference>
<dbReference type="InterPro" id="IPR008278">
    <property type="entry name" value="4-PPantetheinyl_Trfase_dom"/>
</dbReference>
<dbReference type="RefSeq" id="WP_353942660.1">
    <property type="nucleotide sequence ID" value="NZ_CP159534.1"/>
</dbReference>
<keyword evidence="2 5" id="KW-0808">Transferase</keyword>
<dbReference type="GO" id="GO:0005829">
    <property type="term" value="C:cytosol"/>
    <property type="evidence" value="ECO:0007669"/>
    <property type="project" value="TreeGrafter"/>
</dbReference>
<comment type="similarity">
    <text evidence="1">Belongs to the P-Pant transferase superfamily. Gsp/Sfp/HetI/AcpT family.</text>
</comment>
<dbReference type="EMBL" id="CP159534">
    <property type="protein sequence ID" value="XCJ71028.1"/>
    <property type="molecule type" value="Genomic_DNA"/>
</dbReference>
<dbReference type="SUPFAM" id="SSF56214">
    <property type="entry name" value="4'-phosphopantetheinyl transferase"/>
    <property type="match status" value="2"/>
</dbReference>
<dbReference type="InterPro" id="IPR055066">
    <property type="entry name" value="AASDHPPT_N"/>
</dbReference>
<protein>
    <submittedName>
        <fullName evidence="5">4'-phosphopantetheinyl transferase superfamily protein</fullName>
    </submittedName>
</protein>
<dbReference type="AlphaFoldDB" id="A0AAU8IRK8"/>
<feature type="domain" description="4'-phosphopantetheinyl transferase N-terminal" evidence="4">
    <location>
        <begin position="17"/>
        <end position="105"/>
    </location>
</feature>
<proteinExistence type="inferred from homology"/>
<dbReference type="GO" id="GO:0019878">
    <property type="term" value="P:lysine biosynthetic process via aminoadipic acid"/>
    <property type="evidence" value="ECO:0007669"/>
    <property type="project" value="TreeGrafter"/>
</dbReference>
<organism evidence="5">
    <name type="scientific">Streptomyces tabacisoli</name>
    <dbReference type="NCBI Taxonomy" id="3156398"/>
    <lineage>
        <taxon>Bacteria</taxon>
        <taxon>Bacillati</taxon>
        <taxon>Actinomycetota</taxon>
        <taxon>Actinomycetes</taxon>
        <taxon>Kitasatosporales</taxon>
        <taxon>Streptomycetaceae</taxon>
        <taxon>Streptomyces</taxon>
    </lineage>
</organism>
<dbReference type="InterPro" id="IPR037143">
    <property type="entry name" value="4-PPantetheinyl_Trfase_dom_sf"/>
</dbReference>
<evidence type="ECO:0000313" key="5">
    <source>
        <dbReference type="EMBL" id="XCJ71028.1"/>
    </source>
</evidence>
<feature type="domain" description="4'-phosphopantetheinyl transferase" evidence="3">
    <location>
        <begin position="108"/>
        <end position="177"/>
    </location>
</feature>
<reference evidence="5" key="1">
    <citation type="submission" date="2024-06" db="EMBL/GenBank/DDBJ databases">
        <title>Streptomyces sp. strain HUAS MG91 genome sequences.</title>
        <authorList>
            <person name="Mo P."/>
        </authorList>
    </citation>
    <scope>NUCLEOTIDE SEQUENCE</scope>
    <source>
        <strain evidence="5">HUAS MG91</strain>
    </source>
</reference>
<dbReference type="GO" id="GO:0000287">
    <property type="term" value="F:magnesium ion binding"/>
    <property type="evidence" value="ECO:0007669"/>
    <property type="project" value="InterPro"/>
</dbReference>
<gene>
    <name evidence="5" type="ORF">ABII15_14045</name>
</gene>
<evidence type="ECO:0000256" key="1">
    <source>
        <dbReference type="ARBA" id="ARBA00010990"/>
    </source>
</evidence>
<dbReference type="Gene3D" id="3.90.470.20">
    <property type="entry name" value="4'-phosphopantetheinyl transferase domain"/>
    <property type="match status" value="1"/>
</dbReference>
<dbReference type="PANTHER" id="PTHR12215">
    <property type="entry name" value="PHOSPHOPANTETHEINE TRANSFERASE"/>
    <property type="match status" value="1"/>
</dbReference>
<sequence length="234" mass="25041">MVVRIWVVEAEPAEADARSLLTPAELSRAGELAREQVRRTFVVSRAVQRALGARYLGVPAAEVGISRACAHCAHDTHGKPHFTAAPELDFSVSHTGDLVVIAAATDTRVGLDVELGNRMIEVDEMTRVLTTAGERRILAGHRGEALRTELFRIWARKEAAVKLTGHGLLQVPFTALSVDGPVVRIDTPPAGWPDEAVHLTDLPLGHGSVAALATTVAGPRTEIVTLPRVADLTL</sequence>
<accession>A0AAU8IRK8</accession>
<dbReference type="KEGG" id="stac:ABII15_14045"/>
<evidence type="ECO:0000259" key="3">
    <source>
        <dbReference type="Pfam" id="PF01648"/>
    </source>
</evidence>
<dbReference type="PANTHER" id="PTHR12215:SF10">
    <property type="entry name" value="L-AMINOADIPATE-SEMIALDEHYDE DEHYDROGENASE-PHOSPHOPANTETHEINYL TRANSFERASE"/>
    <property type="match status" value="1"/>
</dbReference>
<name>A0AAU8IRK8_9ACTN</name>
<dbReference type="Pfam" id="PF22624">
    <property type="entry name" value="AASDHPPT_N"/>
    <property type="match status" value="1"/>
</dbReference>